<feature type="compositionally biased region" description="Basic residues" evidence="1">
    <location>
        <begin position="379"/>
        <end position="388"/>
    </location>
</feature>
<feature type="compositionally biased region" description="Basic and acidic residues" evidence="1">
    <location>
        <begin position="533"/>
        <end position="543"/>
    </location>
</feature>
<keyword evidence="2" id="KW-1133">Transmembrane helix</keyword>
<feature type="region of interest" description="Disordered" evidence="1">
    <location>
        <begin position="224"/>
        <end position="272"/>
    </location>
</feature>
<protein>
    <submittedName>
        <fullName evidence="3">Uncharacterized protein</fullName>
    </submittedName>
</protein>
<evidence type="ECO:0000313" key="4">
    <source>
        <dbReference type="Proteomes" id="UP000193067"/>
    </source>
</evidence>
<sequence>MWMRQACSTSSTHSVRAALICHSTSSLAYSLSLIPKPMARFCWGARLSTTIILLARASVTTANLVNRTIDDQLGDIVTGAVPSKAPDDKWAQAQTCDTCGIHPGEVDVSKAHDGTWSDSTYHPGEPDRVITASFAGTAVYVFNLIANTFPYITTETNLSFSIDGTYMGQYIHLPDPPSTILYNVCVFSTSNLPNQTHTLEIRANGPTASLILFDYIVYTFDEPTTTSGPSTPSTSSTSSTSSTVSTSTSSHVTSVPNSPNTPPPGISRSMSTMPIISSSTVSLTTTLSSHNATGIGSNVTAQSISSSSDTGSNPPSTGAPGSASTQGSAIPTQAGSTQGPSSHSVSMGVVAGGVAGGALLVAVAVALALWYLYGRRRRTPASMRRPRRAGSGAISRTPHGPHGEHALSSDRASLRHRLPLPRSLRRPPADCTVGSGGEKPLAVAPPEPTQVQPVASSADAAALSAAHSGSAQPASFDRDTSGSPLAPSVTREDPALQVSSDTPEHILRHVEALWQEIGRLRGQDVGQPTDDDLPPHYDQLSER</sequence>
<dbReference type="OrthoDB" id="3268736at2759"/>
<evidence type="ECO:0000256" key="2">
    <source>
        <dbReference type="SAM" id="Phobius"/>
    </source>
</evidence>
<feature type="compositionally biased region" description="Polar residues" evidence="1">
    <location>
        <begin position="322"/>
        <end position="344"/>
    </location>
</feature>
<feature type="compositionally biased region" description="Low complexity" evidence="1">
    <location>
        <begin position="455"/>
        <end position="471"/>
    </location>
</feature>
<feature type="compositionally biased region" description="Basic residues" evidence="1">
    <location>
        <begin position="414"/>
        <end position="425"/>
    </location>
</feature>
<feature type="region of interest" description="Disordered" evidence="1">
    <location>
        <begin position="379"/>
        <end position="503"/>
    </location>
</feature>
<feature type="compositionally biased region" description="Polar residues" evidence="1">
    <location>
        <begin position="291"/>
        <end position="302"/>
    </location>
</feature>
<dbReference type="AlphaFoldDB" id="A0A1Y2IUJ0"/>
<dbReference type="Gene3D" id="2.60.120.260">
    <property type="entry name" value="Galactose-binding domain-like"/>
    <property type="match status" value="1"/>
</dbReference>
<keyword evidence="2" id="KW-0472">Membrane</keyword>
<proteinExistence type="predicted"/>
<feature type="region of interest" description="Disordered" evidence="1">
    <location>
        <begin position="291"/>
        <end position="344"/>
    </location>
</feature>
<reference evidence="3 4" key="1">
    <citation type="journal article" date="2015" name="Biotechnol. Biofuels">
        <title>Enhanced degradation of softwood versus hardwood by the white-rot fungus Pycnoporus coccineus.</title>
        <authorList>
            <person name="Couturier M."/>
            <person name="Navarro D."/>
            <person name="Chevret D."/>
            <person name="Henrissat B."/>
            <person name="Piumi F."/>
            <person name="Ruiz-Duenas F.J."/>
            <person name="Martinez A.T."/>
            <person name="Grigoriev I.V."/>
            <person name="Riley R."/>
            <person name="Lipzen A."/>
            <person name="Berrin J.G."/>
            <person name="Master E.R."/>
            <person name="Rosso M.N."/>
        </authorList>
    </citation>
    <scope>NUCLEOTIDE SEQUENCE [LARGE SCALE GENOMIC DNA]</scope>
    <source>
        <strain evidence="3 4">BRFM310</strain>
    </source>
</reference>
<gene>
    <name evidence="3" type="ORF">PYCCODRAFT_1475879</name>
</gene>
<keyword evidence="4" id="KW-1185">Reference proteome</keyword>
<evidence type="ECO:0000256" key="1">
    <source>
        <dbReference type="SAM" id="MobiDB-lite"/>
    </source>
</evidence>
<accession>A0A1Y2IUJ0</accession>
<feature type="region of interest" description="Disordered" evidence="1">
    <location>
        <begin position="520"/>
        <end position="543"/>
    </location>
</feature>
<feature type="compositionally biased region" description="Low complexity" evidence="1">
    <location>
        <begin position="224"/>
        <end position="258"/>
    </location>
</feature>
<evidence type="ECO:0000313" key="3">
    <source>
        <dbReference type="EMBL" id="OSD04810.1"/>
    </source>
</evidence>
<name>A0A1Y2IUJ0_TRAC3</name>
<dbReference type="EMBL" id="KZ084095">
    <property type="protein sequence ID" value="OSD04810.1"/>
    <property type="molecule type" value="Genomic_DNA"/>
</dbReference>
<feature type="transmembrane region" description="Helical" evidence="2">
    <location>
        <begin position="347"/>
        <end position="373"/>
    </location>
</feature>
<keyword evidence="2" id="KW-0812">Transmembrane</keyword>
<dbReference type="Proteomes" id="UP000193067">
    <property type="component" value="Unassembled WGS sequence"/>
</dbReference>
<feature type="compositionally biased region" description="Low complexity" evidence="1">
    <location>
        <begin position="303"/>
        <end position="318"/>
    </location>
</feature>
<organism evidence="3 4">
    <name type="scientific">Trametes coccinea (strain BRFM310)</name>
    <name type="common">Pycnoporus coccineus</name>
    <dbReference type="NCBI Taxonomy" id="1353009"/>
    <lineage>
        <taxon>Eukaryota</taxon>
        <taxon>Fungi</taxon>
        <taxon>Dikarya</taxon>
        <taxon>Basidiomycota</taxon>
        <taxon>Agaricomycotina</taxon>
        <taxon>Agaricomycetes</taxon>
        <taxon>Polyporales</taxon>
        <taxon>Polyporaceae</taxon>
        <taxon>Trametes</taxon>
    </lineage>
</organism>